<dbReference type="EMBL" id="KI925458">
    <property type="protein sequence ID" value="ETW81458.1"/>
    <property type="molecule type" value="Genomic_DNA"/>
</dbReference>
<evidence type="ECO:0000256" key="4">
    <source>
        <dbReference type="ARBA" id="ARBA00022827"/>
    </source>
</evidence>
<name>W4K6N0_HETIT</name>
<dbReference type="PANTHER" id="PTHR42973:SF39">
    <property type="entry name" value="FAD-BINDING PCMH-TYPE DOMAIN-CONTAINING PROTEIN"/>
    <property type="match status" value="1"/>
</dbReference>
<accession>W4K6N0</accession>
<dbReference type="InterPro" id="IPR016169">
    <property type="entry name" value="FAD-bd_PCMH_sub2"/>
</dbReference>
<sequence length="454" mass="49082">MASIADLQLQGSVLTPSDEGYEASLHRVSDLTVRRAAYVAFPTSFDDVPKLINFARTNLLDIAIKGGGHTTNDSGASSSEGGLVIDMAKLNKVTVQENGTAIVQGGANWGEVYEKAAKHKVDVVGGDVCSVGVGGFLSGGGYSNLSGQHGLGSDNILQATVALADGRIVTASPTEEPELFWAIQGGQSQFGVLLQFTLRTYPTQGPAFAGPLVFPGTAFEAFVPVLEEYISKMEPQDHLIVEFSRAPPHFYPGLVVLPYLPGPPSRAEAALKSFRSLNPIIDFVHPVPTQYEASHGGDEILARAPKRQYLGGSQLNDTAVGLDKELFAQMWGAFVKFTEDHPDGKGNLLMWQWQPVGVVKNRHPDETAFSKRSSVSYVLVHGRHHVPEFDQTNIAWVRETIGVIRDKHPKGGAIPNFACGDESPEVMYGDNAKKLKSIKAKYDPEGFWKKGIKI</sequence>
<dbReference type="Pfam" id="PF01565">
    <property type="entry name" value="FAD_binding_4"/>
    <property type="match status" value="1"/>
</dbReference>
<keyword evidence="3" id="KW-0285">Flavoprotein</keyword>
<dbReference type="InterPro" id="IPR012951">
    <property type="entry name" value="BBE"/>
</dbReference>
<dbReference type="STRING" id="747525.W4K6N0"/>
<dbReference type="PANTHER" id="PTHR42973">
    <property type="entry name" value="BINDING OXIDOREDUCTASE, PUTATIVE (AFU_ORTHOLOGUE AFUA_1G17690)-RELATED"/>
    <property type="match status" value="1"/>
</dbReference>
<dbReference type="InterPro" id="IPR036318">
    <property type="entry name" value="FAD-bd_PCMH-like_sf"/>
</dbReference>
<dbReference type="Pfam" id="PF08031">
    <property type="entry name" value="BBE"/>
    <property type="match status" value="1"/>
</dbReference>
<keyword evidence="4" id="KW-0274">FAD</keyword>
<evidence type="ECO:0000256" key="1">
    <source>
        <dbReference type="ARBA" id="ARBA00001974"/>
    </source>
</evidence>
<dbReference type="GO" id="GO:0071949">
    <property type="term" value="F:FAD binding"/>
    <property type="evidence" value="ECO:0007669"/>
    <property type="project" value="InterPro"/>
</dbReference>
<evidence type="ECO:0000256" key="2">
    <source>
        <dbReference type="ARBA" id="ARBA00005466"/>
    </source>
</evidence>
<evidence type="ECO:0000313" key="8">
    <source>
        <dbReference type="Proteomes" id="UP000030671"/>
    </source>
</evidence>
<evidence type="ECO:0000256" key="3">
    <source>
        <dbReference type="ARBA" id="ARBA00022630"/>
    </source>
</evidence>
<comment type="cofactor">
    <cofactor evidence="1">
        <name>FAD</name>
        <dbReference type="ChEBI" id="CHEBI:57692"/>
    </cofactor>
</comment>
<dbReference type="InterPro" id="IPR050416">
    <property type="entry name" value="FAD-linked_Oxidoreductase"/>
</dbReference>
<dbReference type="Gene3D" id="3.30.465.10">
    <property type="match status" value="1"/>
</dbReference>
<proteinExistence type="inferred from homology"/>
<dbReference type="GO" id="GO:0016491">
    <property type="term" value="F:oxidoreductase activity"/>
    <property type="evidence" value="ECO:0007669"/>
    <property type="project" value="UniProtKB-KW"/>
</dbReference>
<keyword evidence="8" id="KW-1185">Reference proteome</keyword>
<dbReference type="Gene3D" id="3.40.462.20">
    <property type="match status" value="1"/>
</dbReference>
<organism evidence="7 8">
    <name type="scientific">Heterobasidion irregulare (strain TC 32-1)</name>
    <dbReference type="NCBI Taxonomy" id="747525"/>
    <lineage>
        <taxon>Eukaryota</taxon>
        <taxon>Fungi</taxon>
        <taxon>Dikarya</taxon>
        <taxon>Basidiomycota</taxon>
        <taxon>Agaricomycotina</taxon>
        <taxon>Agaricomycetes</taxon>
        <taxon>Russulales</taxon>
        <taxon>Bondarzewiaceae</taxon>
        <taxon>Heterobasidion</taxon>
        <taxon>Heterobasidion annosum species complex</taxon>
    </lineage>
</organism>
<dbReference type="GeneID" id="20672168"/>
<dbReference type="RefSeq" id="XP_009546101.1">
    <property type="nucleotide sequence ID" value="XM_009547806.1"/>
</dbReference>
<dbReference type="PROSITE" id="PS51387">
    <property type="entry name" value="FAD_PCMH"/>
    <property type="match status" value="1"/>
</dbReference>
<dbReference type="InParanoid" id="W4K6N0"/>
<evidence type="ECO:0000256" key="5">
    <source>
        <dbReference type="ARBA" id="ARBA00023002"/>
    </source>
</evidence>
<dbReference type="KEGG" id="hir:HETIRDRAFT_383795"/>
<keyword evidence="5" id="KW-0560">Oxidoreductase</keyword>
<dbReference type="eggNOG" id="KOG1231">
    <property type="taxonomic scope" value="Eukaryota"/>
</dbReference>
<dbReference type="Proteomes" id="UP000030671">
    <property type="component" value="Unassembled WGS sequence"/>
</dbReference>
<reference evidence="7 8" key="1">
    <citation type="journal article" date="2012" name="New Phytol.">
        <title>Insight into trade-off between wood decay and parasitism from the genome of a fungal forest pathogen.</title>
        <authorList>
            <person name="Olson A."/>
            <person name="Aerts A."/>
            <person name="Asiegbu F."/>
            <person name="Belbahri L."/>
            <person name="Bouzid O."/>
            <person name="Broberg A."/>
            <person name="Canback B."/>
            <person name="Coutinho P.M."/>
            <person name="Cullen D."/>
            <person name="Dalman K."/>
            <person name="Deflorio G."/>
            <person name="van Diepen L.T."/>
            <person name="Dunand C."/>
            <person name="Duplessis S."/>
            <person name="Durling M."/>
            <person name="Gonthier P."/>
            <person name="Grimwood J."/>
            <person name="Fossdal C.G."/>
            <person name="Hansson D."/>
            <person name="Henrissat B."/>
            <person name="Hietala A."/>
            <person name="Himmelstrand K."/>
            <person name="Hoffmeister D."/>
            <person name="Hogberg N."/>
            <person name="James T.Y."/>
            <person name="Karlsson M."/>
            <person name="Kohler A."/>
            <person name="Kues U."/>
            <person name="Lee Y.H."/>
            <person name="Lin Y.C."/>
            <person name="Lind M."/>
            <person name="Lindquist E."/>
            <person name="Lombard V."/>
            <person name="Lucas S."/>
            <person name="Lunden K."/>
            <person name="Morin E."/>
            <person name="Murat C."/>
            <person name="Park J."/>
            <person name="Raffaello T."/>
            <person name="Rouze P."/>
            <person name="Salamov A."/>
            <person name="Schmutz J."/>
            <person name="Solheim H."/>
            <person name="Stahlberg J."/>
            <person name="Velez H."/>
            <person name="de Vries R.P."/>
            <person name="Wiebenga A."/>
            <person name="Woodward S."/>
            <person name="Yakovlev I."/>
            <person name="Garbelotto M."/>
            <person name="Martin F."/>
            <person name="Grigoriev I.V."/>
            <person name="Stenlid J."/>
        </authorList>
    </citation>
    <scope>NUCLEOTIDE SEQUENCE [LARGE SCALE GENOMIC DNA]</scope>
    <source>
        <strain evidence="7 8">TC 32-1</strain>
    </source>
</reference>
<comment type="similarity">
    <text evidence="2">Belongs to the oxygen-dependent FAD-linked oxidoreductase family.</text>
</comment>
<dbReference type="Gene3D" id="3.30.43.10">
    <property type="entry name" value="Uridine Diphospho-n-acetylenolpyruvylglucosamine Reductase, domain 2"/>
    <property type="match status" value="1"/>
</dbReference>
<feature type="domain" description="FAD-binding PCMH-type" evidence="6">
    <location>
        <begin position="31"/>
        <end position="203"/>
    </location>
</feature>
<dbReference type="InterPro" id="IPR016167">
    <property type="entry name" value="FAD-bd_PCMH_sub1"/>
</dbReference>
<evidence type="ECO:0000259" key="6">
    <source>
        <dbReference type="PROSITE" id="PS51387"/>
    </source>
</evidence>
<evidence type="ECO:0000313" key="7">
    <source>
        <dbReference type="EMBL" id="ETW81458.1"/>
    </source>
</evidence>
<dbReference type="AlphaFoldDB" id="W4K6N0"/>
<dbReference type="SUPFAM" id="SSF56176">
    <property type="entry name" value="FAD-binding/transporter-associated domain-like"/>
    <property type="match status" value="1"/>
</dbReference>
<protein>
    <recommendedName>
        <fullName evidence="6">FAD-binding PCMH-type domain-containing protein</fullName>
    </recommendedName>
</protein>
<dbReference type="InterPro" id="IPR006094">
    <property type="entry name" value="Oxid_FAD_bind_N"/>
</dbReference>
<dbReference type="OrthoDB" id="415825at2759"/>
<dbReference type="InterPro" id="IPR016166">
    <property type="entry name" value="FAD-bd_PCMH"/>
</dbReference>
<gene>
    <name evidence="7" type="ORF">HETIRDRAFT_383795</name>
</gene>
<dbReference type="HOGENOM" id="CLU_018354_10_0_1"/>